<gene>
    <name evidence="1" type="ORF">DF185_02200</name>
</gene>
<accession>A0A2V4A4W2</accession>
<proteinExistence type="predicted"/>
<sequence length="188" mass="22072">MTVIEKFCRILRDRSEENKSSFSVLYKNKLYGNCFSVLRQELDSMVRVIYLINIPDISQRELLVNKTLNGEKWTFINHNNKVQTITDRDMVNLASQLRGWTQNVYKFGCAFIHLSNFHSYLTEDPFSSLTDSEKEDIVNQLNNYHFAGLTKDSKMNDIIPYLPNVMDKITANFEYDICKLENNEDNNF</sequence>
<comment type="caution">
    <text evidence="1">The sequence shown here is derived from an EMBL/GenBank/DDBJ whole genome shotgun (WGS) entry which is preliminary data.</text>
</comment>
<protein>
    <submittedName>
        <fullName evidence="1">Uncharacterized protein</fullName>
    </submittedName>
</protein>
<dbReference type="OrthoDB" id="1243570at2"/>
<dbReference type="RefSeq" id="WP_110359084.1">
    <property type="nucleotide sequence ID" value="NZ_QFLI01000001.1"/>
</dbReference>
<dbReference type="EMBL" id="QFLI01000001">
    <property type="protein sequence ID" value="PXY02927.1"/>
    <property type="molecule type" value="Genomic_DNA"/>
</dbReference>
<reference evidence="1 2" key="1">
    <citation type="submission" date="2018-05" db="EMBL/GenBank/DDBJ databases">
        <title>Marinifilum breve JC075T sp. nov., a marine bacterium isolated from Yongle Blue Hole in the South China Sea.</title>
        <authorList>
            <person name="Fu T."/>
        </authorList>
    </citation>
    <scope>NUCLEOTIDE SEQUENCE [LARGE SCALE GENOMIC DNA]</scope>
    <source>
        <strain evidence="1 2">JC075</strain>
    </source>
</reference>
<organism evidence="1 2">
    <name type="scientific">Marinifilum breve</name>
    <dbReference type="NCBI Taxonomy" id="2184082"/>
    <lineage>
        <taxon>Bacteria</taxon>
        <taxon>Pseudomonadati</taxon>
        <taxon>Bacteroidota</taxon>
        <taxon>Bacteroidia</taxon>
        <taxon>Marinilabiliales</taxon>
        <taxon>Marinifilaceae</taxon>
    </lineage>
</organism>
<keyword evidence="2" id="KW-1185">Reference proteome</keyword>
<dbReference type="AlphaFoldDB" id="A0A2V4A4W2"/>
<name>A0A2V4A4W2_9BACT</name>
<dbReference type="Proteomes" id="UP000248079">
    <property type="component" value="Unassembled WGS sequence"/>
</dbReference>
<evidence type="ECO:0000313" key="1">
    <source>
        <dbReference type="EMBL" id="PXY02927.1"/>
    </source>
</evidence>
<evidence type="ECO:0000313" key="2">
    <source>
        <dbReference type="Proteomes" id="UP000248079"/>
    </source>
</evidence>